<keyword evidence="3" id="KW-1185">Reference proteome</keyword>
<evidence type="ECO:0000313" key="2">
    <source>
        <dbReference type="EMBL" id="KIK18538.1"/>
    </source>
</evidence>
<dbReference type="OrthoDB" id="2661604at2759"/>
<dbReference type="HOGENOM" id="CLU_099526_0_1_1"/>
<proteinExistence type="predicted"/>
<reference evidence="2 3" key="1">
    <citation type="submission" date="2014-04" db="EMBL/GenBank/DDBJ databases">
        <authorList>
            <consortium name="DOE Joint Genome Institute"/>
            <person name="Kuo A."/>
            <person name="Kohler A."/>
            <person name="Costa M.D."/>
            <person name="Nagy L.G."/>
            <person name="Floudas D."/>
            <person name="Copeland A."/>
            <person name="Barry K.W."/>
            <person name="Cichocki N."/>
            <person name="Veneault-Fourrey C."/>
            <person name="LaButti K."/>
            <person name="Lindquist E.A."/>
            <person name="Lipzen A."/>
            <person name="Lundell T."/>
            <person name="Morin E."/>
            <person name="Murat C."/>
            <person name="Sun H."/>
            <person name="Tunlid A."/>
            <person name="Henrissat B."/>
            <person name="Grigoriev I.V."/>
            <person name="Hibbett D.S."/>
            <person name="Martin F."/>
            <person name="Nordberg H.P."/>
            <person name="Cantor M.N."/>
            <person name="Hua S.X."/>
        </authorList>
    </citation>
    <scope>NUCLEOTIDE SEQUENCE [LARGE SCALE GENOMIC DNA]</scope>
    <source>
        <strain evidence="2 3">441</strain>
    </source>
</reference>
<reference evidence="3" key="2">
    <citation type="submission" date="2015-01" db="EMBL/GenBank/DDBJ databases">
        <title>Evolutionary Origins and Diversification of the Mycorrhizal Mutualists.</title>
        <authorList>
            <consortium name="DOE Joint Genome Institute"/>
            <consortium name="Mycorrhizal Genomics Consortium"/>
            <person name="Kohler A."/>
            <person name="Kuo A."/>
            <person name="Nagy L.G."/>
            <person name="Floudas D."/>
            <person name="Copeland A."/>
            <person name="Barry K.W."/>
            <person name="Cichocki N."/>
            <person name="Veneault-Fourrey C."/>
            <person name="LaButti K."/>
            <person name="Lindquist E.A."/>
            <person name="Lipzen A."/>
            <person name="Lundell T."/>
            <person name="Morin E."/>
            <person name="Murat C."/>
            <person name="Riley R."/>
            <person name="Ohm R."/>
            <person name="Sun H."/>
            <person name="Tunlid A."/>
            <person name="Henrissat B."/>
            <person name="Grigoriev I.V."/>
            <person name="Hibbett D.S."/>
            <person name="Martin F."/>
        </authorList>
    </citation>
    <scope>NUCLEOTIDE SEQUENCE [LARGE SCALE GENOMIC DNA]</scope>
    <source>
        <strain evidence="3">441</strain>
    </source>
</reference>
<name>A0A0C9ZEZ8_9AGAM</name>
<feature type="transmembrane region" description="Helical" evidence="1">
    <location>
        <begin position="181"/>
        <end position="204"/>
    </location>
</feature>
<organism evidence="2 3">
    <name type="scientific">Pisolithus microcarpus 441</name>
    <dbReference type="NCBI Taxonomy" id="765257"/>
    <lineage>
        <taxon>Eukaryota</taxon>
        <taxon>Fungi</taxon>
        <taxon>Dikarya</taxon>
        <taxon>Basidiomycota</taxon>
        <taxon>Agaricomycotina</taxon>
        <taxon>Agaricomycetes</taxon>
        <taxon>Agaricomycetidae</taxon>
        <taxon>Boletales</taxon>
        <taxon>Sclerodermatineae</taxon>
        <taxon>Pisolithaceae</taxon>
        <taxon>Pisolithus</taxon>
    </lineage>
</organism>
<evidence type="ECO:0000256" key="1">
    <source>
        <dbReference type="SAM" id="Phobius"/>
    </source>
</evidence>
<feature type="transmembrane region" description="Helical" evidence="1">
    <location>
        <begin position="70"/>
        <end position="89"/>
    </location>
</feature>
<feature type="transmembrane region" description="Helical" evidence="1">
    <location>
        <begin position="148"/>
        <end position="175"/>
    </location>
</feature>
<dbReference type="AlphaFoldDB" id="A0A0C9ZEZ8"/>
<keyword evidence="1" id="KW-1133">Transmembrane helix</keyword>
<keyword evidence="1" id="KW-0472">Membrane</keyword>
<accession>A0A0C9ZEZ8</accession>
<gene>
    <name evidence="2" type="ORF">PISMIDRAFT_684074</name>
</gene>
<sequence length="205" mass="22709">MEEQLESTPPRGLTFFDRRDINGVRERLRASVCLVLLGAPSLEKLQEIVRKDKAAWSEIKRILIDRTNNVNVVAALVVASSASFVTTVASTPHISQWNIVFPYFCVLGGFGCAMLAIVSGFAQVIFLSMMGPRDIEMAQKSWLKRVCLFTLLILPLLFLLVAASALGVAFTAALWFGDVLWIKVLLTAGYIVLLFILFVIILALY</sequence>
<evidence type="ECO:0000313" key="3">
    <source>
        <dbReference type="Proteomes" id="UP000054018"/>
    </source>
</evidence>
<protein>
    <submittedName>
        <fullName evidence="2">Uncharacterized protein</fullName>
    </submittedName>
</protein>
<dbReference type="EMBL" id="KN833802">
    <property type="protein sequence ID" value="KIK18538.1"/>
    <property type="molecule type" value="Genomic_DNA"/>
</dbReference>
<dbReference type="Proteomes" id="UP000054018">
    <property type="component" value="Unassembled WGS sequence"/>
</dbReference>
<feature type="transmembrane region" description="Helical" evidence="1">
    <location>
        <begin position="101"/>
        <end position="127"/>
    </location>
</feature>
<keyword evidence="1" id="KW-0812">Transmembrane</keyword>